<dbReference type="EMBL" id="VZQZ01000005">
    <property type="protein sequence ID" value="KAB0665462.1"/>
    <property type="molecule type" value="Genomic_DNA"/>
</dbReference>
<comment type="caution">
    <text evidence="5">The sequence shown here is derived from an EMBL/GenBank/DDBJ whole genome shotgun (WGS) entry which is preliminary data.</text>
</comment>
<feature type="transmembrane region" description="Helical" evidence="3">
    <location>
        <begin position="142"/>
        <end position="163"/>
    </location>
</feature>
<dbReference type="InterPro" id="IPR029479">
    <property type="entry name" value="Nitroreductase"/>
</dbReference>
<dbReference type="GO" id="GO:0016491">
    <property type="term" value="F:oxidoreductase activity"/>
    <property type="evidence" value="ECO:0007669"/>
    <property type="project" value="UniProtKB-KW"/>
</dbReference>
<evidence type="ECO:0000313" key="6">
    <source>
        <dbReference type="Proteomes" id="UP000420562"/>
    </source>
</evidence>
<evidence type="ECO:0000256" key="1">
    <source>
        <dbReference type="ARBA" id="ARBA00007118"/>
    </source>
</evidence>
<name>A0A7J4ZQT0_9BACT</name>
<feature type="domain" description="Nitroreductase" evidence="4">
    <location>
        <begin position="7"/>
        <end position="161"/>
    </location>
</feature>
<reference evidence="5 6" key="1">
    <citation type="submission" date="2019-09" db="EMBL/GenBank/DDBJ databases">
        <title>Geobacter sp. Red96, a novel strain isolated from paddy soil.</title>
        <authorList>
            <person name="Xu Z."/>
            <person name="Masuda Y."/>
            <person name="Itoh H."/>
            <person name="Senoo K."/>
        </authorList>
    </citation>
    <scope>NUCLEOTIDE SEQUENCE [LARGE SCALE GENOMIC DNA]</scope>
    <source>
        <strain evidence="5 6">Red96</strain>
    </source>
</reference>
<dbReference type="SUPFAM" id="SSF55469">
    <property type="entry name" value="FMN-dependent nitroreductase-like"/>
    <property type="match status" value="1"/>
</dbReference>
<dbReference type="AlphaFoldDB" id="A0A7J4ZQT0"/>
<proteinExistence type="inferred from homology"/>
<dbReference type="Pfam" id="PF00881">
    <property type="entry name" value="Nitroreductase"/>
    <property type="match status" value="1"/>
</dbReference>
<gene>
    <name evidence="5" type="ORF">F6V25_10215</name>
</gene>
<evidence type="ECO:0000259" key="4">
    <source>
        <dbReference type="Pfam" id="PF00881"/>
    </source>
</evidence>
<feature type="transmembrane region" description="Helical" evidence="3">
    <location>
        <begin position="112"/>
        <end position="136"/>
    </location>
</feature>
<organism evidence="5 6">
    <name type="scientific">Oryzomonas japonica</name>
    <dbReference type="NCBI Taxonomy" id="2603858"/>
    <lineage>
        <taxon>Bacteria</taxon>
        <taxon>Pseudomonadati</taxon>
        <taxon>Thermodesulfobacteriota</taxon>
        <taxon>Desulfuromonadia</taxon>
        <taxon>Geobacterales</taxon>
        <taxon>Geobacteraceae</taxon>
        <taxon>Oryzomonas</taxon>
    </lineage>
</organism>
<dbReference type="PANTHER" id="PTHR43673">
    <property type="entry name" value="NAD(P)H NITROREDUCTASE YDGI-RELATED"/>
    <property type="match status" value="1"/>
</dbReference>
<accession>A0A7J4ZQT0</accession>
<comment type="similarity">
    <text evidence="1">Belongs to the nitroreductase family.</text>
</comment>
<keyword evidence="3" id="KW-0472">Membrane</keyword>
<dbReference type="Gene3D" id="3.40.109.10">
    <property type="entry name" value="NADH Oxidase"/>
    <property type="match status" value="1"/>
</dbReference>
<evidence type="ECO:0000256" key="3">
    <source>
        <dbReference type="SAM" id="Phobius"/>
    </source>
</evidence>
<keyword evidence="3" id="KW-1133">Transmembrane helix</keyword>
<dbReference type="InterPro" id="IPR000415">
    <property type="entry name" value="Nitroreductase-like"/>
</dbReference>
<keyword evidence="2" id="KW-0560">Oxidoreductase</keyword>
<protein>
    <submittedName>
        <fullName evidence="5">Nitroreductase</fullName>
    </submittedName>
</protein>
<dbReference type="PANTHER" id="PTHR43673:SF10">
    <property type="entry name" value="NADH DEHYDROGENASE_NAD(P)H NITROREDUCTASE XCC3605-RELATED"/>
    <property type="match status" value="1"/>
</dbReference>
<keyword evidence="6" id="KW-1185">Reference proteome</keyword>
<sequence>MDTLEAIQTRRSVRRFSDRPVEAEKLQSVLEAVRMAPSWANMQCWRLVVVQDPAMKRRLSEHSVADSFVTAKGYKSNPSQRALAEAPVVVVACAECNRSGDTRGQQYYMTDVGMAVASLMLAAHAVGLGSVFVGIFDEKQVGSLLGIPAYISIVGLIPLGYPLETPEGGASRKSLDEIVHYGAWGSQAMD</sequence>
<evidence type="ECO:0000256" key="2">
    <source>
        <dbReference type="ARBA" id="ARBA00023002"/>
    </source>
</evidence>
<dbReference type="RefSeq" id="WP_151128491.1">
    <property type="nucleotide sequence ID" value="NZ_VZQZ01000005.1"/>
</dbReference>
<dbReference type="Proteomes" id="UP000420562">
    <property type="component" value="Unassembled WGS sequence"/>
</dbReference>
<keyword evidence="3" id="KW-0812">Transmembrane</keyword>
<evidence type="ECO:0000313" key="5">
    <source>
        <dbReference type="EMBL" id="KAB0665462.1"/>
    </source>
</evidence>